<dbReference type="SUPFAM" id="SSF52540">
    <property type="entry name" value="P-loop containing nucleoside triphosphate hydrolases"/>
    <property type="match status" value="1"/>
</dbReference>
<keyword evidence="2" id="KW-0614">Plasmid</keyword>
<dbReference type="GO" id="GO:0003677">
    <property type="term" value="F:DNA binding"/>
    <property type="evidence" value="ECO:0007669"/>
    <property type="project" value="InterPro"/>
</dbReference>
<evidence type="ECO:0000313" key="3">
    <source>
        <dbReference type="Proteomes" id="UP000316313"/>
    </source>
</evidence>
<dbReference type="Proteomes" id="UP000316313">
    <property type="component" value="Plasmid unnamed1"/>
</dbReference>
<name>A0A4Y6UQ15_9PROT</name>
<protein>
    <submittedName>
        <fullName evidence="2">DEAD/DEAH box helicase</fullName>
    </submittedName>
</protein>
<keyword evidence="2" id="KW-0378">Hydrolase</keyword>
<dbReference type="PROSITE" id="PS51192">
    <property type="entry name" value="HELICASE_ATP_BIND_1"/>
    <property type="match status" value="1"/>
</dbReference>
<dbReference type="InterPro" id="IPR014001">
    <property type="entry name" value="Helicase_ATP-bd"/>
</dbReference>
<dbReference type="Pfam" id="PF13307">
    <property type="entry name" value="Helicase_C_2"/>
    <property type="match status" value="1"/>
</dbReference>
<evidence type="ECO:0000259" key="1">
    <source>
        <dbReference type="PROSITE" id="PS51192"/>
    </source>
</evidence>
<dbReference type="KEGG" id="ssam:E3D00_10320"/>
<organism evidence="2 3">
    <name type="scientific">Swingsia samuiensis</name>
    <dbReference type="NCBI Taxonomy" id="1293412"/>
    <lineage>
        <taxon>Bacteria</taxon>
        <taxon>Pseudomonadati</taxon>
        <taxon>Pseudomonadota</taxon>
        <taxon>Alphaproteobacteria</taxon>
        <taxon>Acetobacterales</taxon>
        <taxon>Acetobacteraceae</taxon>
        <taxon>Swingsia</taxon>
    </lineage>
</organism>
<dbReference type="Gene3D" id="3.40.50.300">
    <property type="entry name" value="P-loop containing nucleotide triphosphate hydrolases"/>
    <property type="match status" value="2"/>
</dbReference>
<dbReference type="SMART" id="SM00487">
    <property type="entry name" value="DEXDc"/>
    <property type="match status" value="1"/>
</dbReference>
<feature type="domain" description="Helicase ATP-binding" evidence="1">
    <location>
        <begin position="48"/>
        <end position="312"/>
    </location>
</feature>
<dbReference type="GO" id="GO:0016818">
    <property type="term" value="F:hydrolase activity, acting on acid anhydrides, in phosphorus-containing anhydrides"/>
    <property type="evidence" value="ECO:0007669"/>
    <property type="project" value="InterPro"/>
</dbReference>
<dbReference type="AlphaFoldDB" id="A0A4Y6UQ15"/>
<dbReference type="InterPro" id="IPR006935">
    <property type="entry name" value="Helicase/UvrB_N"/>
</dbReference>
<accession>A0A4Y6UQ15</accession>
<geneLocation type="plasmid" evidence="2">
    <name>unnamed1</name>
</geneLocation>
<keyword evidence="2" id="KW-0547">Nucleotide-binding</keyword>
<dbReference type="GO" id="GO:0005524">
    <property type="term" value="F:ATP binding"/>
    <property type="evidence" value="ECO:0007669"/>
    <property type="project" value="InterPro"/>
</dbReference>
<dbReference type="Pfam" id="PF04851">
    <property type="entry name" value="ResIII"/>
    <property type="match status" value="1"/>
</dbReference>
<dbReference type="InterPro" id="IPR006555">
    <property type="entry name" value="ATP-dep_Helicase_C"/>
</dbReference>
<dbReference type="GO" id="GO:0004386">
    <property type="term" value="F:helicase activity"/>
    <property type="evidence" value="ECO:0007669"/>
    <property type="project" value="UniProtKB-KW"/>
</dbReference>
<dbReference type="SMART" id="SM00491">
    <property type="entry name" value="HELICc2"/>
    <property type="match status" value="1"/>
</dbReference>
<reference evidence="2 3" key="1">
    <citation type="submission" date="2019-03" db="EMBL/GenBank/DDBJ databases">
        <title>The complete genome sequence of Swingsia samuiensis NBRC107927(T).</title>
        <authorList>
            <person name="Chua K.-O."/>
            <person name="Chan K.-G."/>
            <person name="See-Too W.-S."/>
        </authorList>
    </citation>
    <scope>NUCLEOTIDE SEQUENCE [LARGE SCALE GENOMIC DNA]</scope>
    <source>
        <strain evidence="2 3">AH83</strain>
        <plasmid evidence="2 3">unnamed1</plasmid>
    </source>
</reference>
<proteinExistence type="predicted"/>
<evidence type="ECO:0000313" key="2">
    <source>
        <dbReference type="EMBL" id="QDH18115.1"/>
    </source>
</evidence>
<dbReference type="OrthoDB" id="366844at2"/>
<keyword evidence="2" id="KW-0067">ATP-binding</keyword>
<keyword evidence="2" id="KW-0347">Helicase</keyword>
<sequence>MVFDFSKLGSAKSKQAPTDPIKIFESLPSLKGTPNDLWRGQDQALSGWNKVRAKNDVLISLNTGAGKTIVGLLIAQSLVNEGIDNVIYVCSTIDLVNQTSNEADRIGIDHTIRVCSSYSNDLFEIGKAFCITTYSALFNGHSSIRKRHFPGAIIFDDAHVAEATLRSAFTMRIDIREQKDLFGEIADLFEPHFKELGIRSRFRDSLSQEHHSTAFVAPGGLYERSERLLEIFNRYKLDQHADLKFPFAWLKDNLDACAALFTRGVFEIGPPFLPSLALDIFEQPLRRVYLSATLQSQTEFVRAFGRLPTATVMPSNDAGNGERLIINGRRVKKGLGAAFVSKLVDTRKVVIAIPDYSSAIKWEDIAKPPATEDFSQELTEFRKAKHGAFALVSRVDGIDLPHETCRIMVVDGLPSGMSLIERFQWEYLRMKNVHAVRVANRLAQLFGRINRGRNDYGAFLLEGEDINKWLDNDRNLSLLPPLLQKQVHVGREVHDSGQLKSQKDVIALVDSVLGRDKGWLDYYEREVKLGELDRDQLARAEVAEPFLIKAALSEARYAAAMWSGDLATARRELEKTVDQTATHDTPLGGWHTLWLGAAYERGGDREAALREYAIAMKRLGRSMTLPRATVQPVKNDGQELNEFGRSIWDLLSHEAGAKFEKELEKFARPLNLIDSGTPNQAEAGMRALGELLGLTSTRPDNDEGIGPDVLWRDEKNAKMLAFELKTDKDESGTYSKDDIGQGHNHIEWLEKNYSDFDLLGLLFVGPKGVASNKASPSQEMGLCCTASVVALRDAVLALVEDIRKKTPMERFIAIKTETDQPCWNLEKIHGRLHDKEL</sequence>
<gene>
    <name evidence="2" type="ORF">E3D00_10320</name>
</gene>
<dbReference type="EMBL" id="CP038142">
    <property type="protein sequence ID" value="QDH18115.1"/>
    <property type="molecule type" value="Genomic_DNA"/>
</dbReference>
<keyword evidence="3" id="KW-1185">Reference proteome</keyword>
<dbReference type="GO" id="GO:0006139">
    <property type="term" value="P:nucleobase-containing compound metabolic process"/>
    <property type="evidence" value="ECO:0007669"/>
    <property type="project" value="InterPro"/>
</dbReference>
<dbReference type="InterPro" id="IPR027417">
    <property type="entry name" value="P-loop_NTPase"/>
</dbReference>